<organism evidence="1 2">
    <name type="scientific">Romanomermis culicivorax</name>
    <name type="common">Nematode worm</name>
    <dbReference type="NCBI Taxonomy" id="13658"/>
    <lineage>
        <taxon>Eukaryota</taxon>
        <taxon>Metazoa</taxon>
        <taxon>Ecdysozoa</taxon>
        <taxon>Nematoda</taxon>
        <taxon>Enoplea</taxon>
        <taxon>Dorylaimia</taxon>
        <taxon>Mermithida</taxon>
        <taxon>Mermithoidea</taxon>
        <taxon>Mermithidae</taxon>
        <taxon>Romanomermis</taxon>
    </lineage>
</organism>
<keyword evidence="1" id="KW-1185">Reference proteome</keyword>
<dbReference type="Proteomes" id="UP000887565">
    <property type="component" value="Unplaced"/>
</dbReference>
<evidence type="ECO:0000313" key="1">
    <source>
        <dbReference type="Proteomes" id="UP000887565"/>
    </source>
</evidence>
<reference evidence="2" key="1">
    <citation type="submission" date="2022-11" db="UniProtKB">
        <authorList>
            <consortium name="WormBaseParasite"/>
        </authorList>
    </citation>
    <scope>IDENTIFICATION</scope>
</reference>
<proteinExistence type="predicted"/>
<dbReference type="WBParaSite" id="nRc.2.0.1.t02276-RA">
    <property type="protein sequence ID" value="nRc.2.0.1.t02276-RA"/>
    <property type="gene ID" value="nRc.2.0.1.g02276"/>
</dbReference>
<accession>A0A915HL63</accession>
<name>A0A915HL63_ROMCU</name>
<sequence>MEVGTSAQADPKIHCDNKFAKTMPNTQYSSTGETLFESHAVKAVDDPELVGLESSAKSKSISASSSIFIK</sequence>
<dbReference type="AlphaFoldDB" id="A0A915HL63"/>
<evidence type="ECO:0000313" key="2">
    <source>
        <dbReference type="WBParaSite" id="nRc.2.0.1.t02276-RA"/>
    </source>
</evidence>
<protein>
    <submittedName>
        <fullName evidence="2">Uncharacterized protein</fullName>
    </submittedName>
</protein>